<dbReference type="InterPro" id="IPR029052">
    <property type="entry name" value="Metallo-depent_PP-like"/>
</dbReference>
<evidence type="ECO:0000313" key="3">
    <source>
        <dbReference type="EMBL" id="QPJ65469.1"/>
    </source>
</evidence>
<dbReference type="KEGG" id="nva:G3M78_08725"/>
<proteinExistence type="inferred from homology"/>
<feature type="domain" description="Calcineurin-like phosphoesterase" evidence="2">
    <location>
        <begin position="1"/>
        <end position="203"/>
    </location>
</feature>
<evidence type="ECO:0000259" key="2">
    <source>
        <dbReference type="Pfam" id="PF12850"/>
    </source>
</evidence>
<accession>A0A7T0C2Q5</accession>
<comment type="similarity">
    <text evidence="1">Belongs to the metallophosphoesterase superfamily. YfcE family.</text>
</comment>
<dbReference type="CDD" id="cd00838">
    <property type="entry name" value="MPP_superfamily"/>
    <property type="match status" value="1"/>
</dbReference>
<organism evidence="3 4">
    <name type="scientific">Candidatus Nitrohelix vancouverensis</name>
    <dbReference type="NCBI Taxonomy" id="2705534"/>
    <lineage>
        <taxon>Bacteria</taxon>
        <taxon>Pseudomonadati</taxon>
        <taxon>Nitrospinota/Tectimicrobiota group</taxon>
        <taxon>Nitrospinota</taxon>
        <taxon>Nitrospinia</taxon>
        <taxon>Nitrospinales</taxon>
        <taxon>Nitrospinaceae</taxon>
        <taxon>Candidatus Nitrohelix</taxon>
    </lineage>
</organism>
<dbReference type="GO" id="GO:0005737">
    <property type="term" value="C:cytoplasm"/>
    <property type="evidence" value="ECO:0007669"/>
    <property type="project" value="TreeGrafter"/>
</dbReference>
<dbReference type="InterPro" id="IPR011152">
    <property type="entry name" value="Pesterase_MJ0912"/>
</dbReference>
<evidence type="ECO:0000256" key="1">
    <source>
        <dbReference type="ARBA" id="ARBA00008950"/>
    </source>
</evidence>
<dbReference type="InterPro" id="IPR024654">
    <property type="entry name" value="Calcineurin-like_PHP_lpxH"/>
</dbReference>
<dbReference type="AlphaFoldDB" id="A0A7T0C2Q5"/>
<reference evidence="4" key="1">
    <citation type="submission" date="2020-02" db="EMBL/GenBank/DDBJ databases">
        <title>Genomic and physiological characterization of two novel Nitrospinaceae genera.</title>
        <authorList>
            <person name="Mueller A.J."/>
            <person name="Jung M.-Y."/>
            <person name="Strachan C.R."/>
            <person name="Herbold C.W."/>
            <person name="Kirkegaard R.H."/>
            <person name="Daims H."/>
        </authorList>
    </citation>
    <scope>NUCLEOTIDE SEQUENCE [LARGE SCALE GENOMIC DNA]</scope>
</reference>
<dbReference type="InterPro" id="IPR050126">
    <property type="entry name" value="Ap4A_hydrolase"/>
</dbReference>
<dbReference type="PIRSF" id="PIRSF000883">
    <property type="entry name" value="Pesterase_MJ0912"/>
    <property type="match status" value="1"/>
</dbReference>
<dbReference type="SUPFAM" id="SSF56300">
    <property type="entry name" value="Metallo-dependent phosphatases"/>
    <property type="match status" value="1"/>
</dbReference>
<dbReference type="PANTHER" id="PTHR42850">
    <property type="entry name" value="METALLOPHOSPHOESTERASE"/>
    <property type="match status" value="1"/>
</dbReference>
<sequence length="242" mass="27612">MKYIVFSDIHSNWEALEAFRKLIGGISHDKLIFLGDSVGYGTDPNPVVDWLRDNVDLFLSGNHDYAAVGKISTLNFNPYAHKSTMWTRNRLSEENKQFLTDQPCIQREGDVCWAHSSPHEPEKWHYLTSVEDGPDNFASFTQSLCFVGHTHRPLTLEQDAEGNVSALQDNPFTLKPDCRYIISVGSLGQPRDGNPEPAFVVYDSDLRTVQLHRFCYEMETTQQKISESDLPVYFAERLVYGM</sequence>
<dbReference type="Proteomes" id="UP000594464">
    <property type="component" value="Chromosome"/>
</dbReference>
<evidence type="ECO:0000313" key="4">
    <source>
        <dbReference type="Proteomes" id="UP000594464"/>
    </source>
</evidence>
<gene>
    <name evidence="3" type="ORF">G3M78_08725</name>
</gene>
<dbReference type="EMBL" id="CP048620">
    <property type="protein sequence ID" value="QPJ65469.1"/>
    <property type="molecule type" value="Genomic_DNA"/>
</dbReference>
<dbReference type="Gene3D" id="3.60.21.10">
    <property type="match status" value="1"/>
</dbReference>
<name>A0A7T0C2Q5_9BACT</name>
<protein>
    <submittedName>
        <fullName evidence="3">Metallophosphoesterase family protein</fullName>
    </submittedName>
</protein>
<dbReference type="PANTHER" id="PTHR42850:SF2">
    <property type="entry name" value="BLL5683 PROTEIN"/>
    <property type="match status" value="1"/>
</dbReference>
<dbReference type="GO" id="GO:0016791">
    <property type="term" value="F:phosphatase activity"/>
    <property type="evidence" value="ECO:0007669"/>
    <property type="project" value="TreeGrafter"/>
</dbReference>
<dbReference type="Pfam" id="PF12850">
    <property type="entry name" value="Metallophos_2"/>
    <property type="match status" value="1"/>
</dbReference>